<dbReference type="SFLD" id="SFLDS00029">
    <property type="entry name" value="Radical_SAM"/>
    <property type="match status" value="1"/>
</dbReference>
<evidence type="ECO:0000256" key="5">
    <source>
        <dbReference type="ARBA" id="ARBA00012144"/>
    </source>
</evidence>
<evidence type="ECO:0000256" key="7">
    <source>
        <dbReference type="ARBA" id="ARBA00022485"/>
    </source>
</evidence>
<dbReference type="Gene3D" id="3.20.20.70">
    <property type="entry name" value="Aldolase class I"/>
    <property type="match status" value="1"/>
</dbReference>
<keyword evidence="9 14" id="KW-0479">Metal-binding</keyword>
<dbReference type="PANTHER" id="PTHR30538:SF1">
    <property type="entry name" value="L-LYSINE 2,3-AMINOMUTASE"/>
    <property type="match status" value="1"/>
</dbReference>
<evidence type="ECO:0000256" key="6">
    <source>
        <dbReference type="ARBA" id="ARBA00022363"/>
    </source>
</evidence>
<dbReference type="InterPro" id="IPR025895">
    <property type="entry name" value="LAM_C_dom"/>
</dbReference>
<dbReference type="InterPro" id="IPR022459">
    <property type="entry name" value="Lysine_aminomutase"/>
</dbReference>
<feature type="binding site" evidence="14">
    <location>
        <position position="124"/>
    </location>
    <ligand>
        <name>[4Fe-4S] cluster</name>
        <dbReference type="ChEBI" id="CHEBI:49883"/>
        <note>4Fe-4S-S-AdoMet</note>
    </ligand>
</feature>
<comment type="catalytic activity">
    <reaction evidence="1">
        <text>L-lysine = (3S)-3,6-diaminohexanoate</text>
        <dbReference type="Rhea" id="RHEA:19177"/>
        <dbReference type="ChEBI" id="CHEBI:32551"/>
        <dbReference type="ChEBI" id="CHEBI:57434"/>
        <dbReference type="EC" id="5.4.3.2"/>
    </reaction>
</comment>
<name>A0A7G6E6I2_THEFR</name>
<dbReference type="Pfam" id="PF04055">
    <property type="entry name" value="Radical_SAM"/>
    <property type="match status" value="1"/>
</dbReference>
<dbReference type="FunFam" id="3.20.20.70:FF:000095">
    <property type="entry name" value="Lysine 2,3-aminomutase"/>
    <property type="match status" value="1"/>
</dbReference>
<dbReference type="RefSeq" id="WP_034424364.1">
    <property type="nucleotide sequence ID" value="NZ_CP045798.1"/>
</dbReference>
<evidence type="ECO:0000256" key="12">
    <source>
        <dbReference type="ARBA" id="ARBA00023014"/>
    </source>
</evidence>
<comment type="cofactor">
    <cofactor evidence="2 15">
        <name>pyridoxal 5'-phosphate</name>
        <dbReference type="ChEBI" id="CHEBI:597326"/>
    </cofactor>
</comment>
<accession>A0A7G6E6I2</accession>
<dbReference type="InterPro" id="IPR003739">
    <property type="entry name" value="Lys_aminomutase/Glu_NH3_mut"/>
</dbReference>
<gene>
    <name evidence="17" type="primary">ablA</name>
    <name evidence="17" type="ORF">BR63_16265</name>
</gene>
<evidence type="ECO:0000256" key="10">
    <source>
        <dbReference type="ARBA" id="ARBA00022898"/>
    </source>
</evidence>
<evidence type="ECO:0000256" key="4">
    <source>
        <dbReference type="ARBA" id="ARBA00008703"/>
    </source>
</evidence>
<keyword evidence="7 14" id="KW-0004">4Fe-4S</keyword>
<dbReference type="NCBIfam" id="TIGR00238">
    <property type="entry name" value="KamA family radical SAM protein"/>
    <property type="match status" value="1"/>
</dbReference>
<evidence type="ECO:0000256" key="15">
    <source>
        <dbReference type="PIRSR" id="PIRSR603739-50"/>
    </source>
</evidence>
<keyword evidence="18" id="KW-1185">Reference proteome</keyword>
<feature type="binding site" evidence="14">
    <location>
        <position position="128"/>
    </location>
    <ligand>
        <name>[4Fe-4S] cluster</name>
        <dbReference type="ChEBI" id="CHEBI:49883"/>
        <note>4Fe-4S-S-AdoMet</note>
    </ligand>
</feature>
<evidence type="ECO:0000256" key="13">
    <source>
        <dbReference type="ARBA" id="ARBA00023235"/>
    </source>
</evidence>
<dbReference type="PANTHER" id="PTHR30538">
    <property type="entry name" value="LYSINE 2,3-AMINOMUTASE-RELATED"/>
    <property type="match status" value="1"/>
</dbReference>
<proteinExistence type="inferred from homology"/>
<evidence type="ECO:0000313" key="17">
    <source>
        <dbReference type="EMBL" id="QNB47686.1"/>
    </source>
</evidence>
<feature type="domain" description="Radical SAM core" evidence="16">
    <location>
        <begin position="110"/>
        <end position="322"/>
    </location>
</feature>
<dbReference type="EMBL" id="CP045798">
    <property type="protein sequence ID" value="QNB47686.1"/>
    <property type="molecule type" value="Genomic_DNA"/>
</dbReference>
<dbReference type="SUPFAM" id="SSF102114">
    <property type="entry name" value="Radical SAM enzymes"/>
    <property type="match status" value="1"/>
</dbReference>
<comment type="cofactor">
    <cofactor evidence="3">
        <name>[4Fe-4S] cluster</name>
        <dbReference type="ChEBI" id="CHEBI:49883"/>
    </cofactor>
</comment>
<dbReference type="SFLD" id="SFLDF00283">
    <property type="entry name" value="L-lysine_2_3-aminomutase_(LAM"/>
    <property type="match status" value="1"/>
</dbReference>
<organism evidence="17 18">
    <name type="scientific">Thermanaerosceptrum fracticalcis</name>
    <dbReference type="NCBI Taxonomy" id="1712410"/>
    <lineage>
        <taxon>Bacteria</taxon>
        <taxon>Bacillati</taxon>
        <taxon>Bacillota</taxon>
        <taxon>Clostridia</taxon>
        <taxon>Eubacteriales</taxon>
        <taxon>Peptococcaceae</taxon>
        <taxon>Thermanaerosceptrum</taxon>
    </lineage>
</organism>
<dbReference type="CDD" id="cd01335">
    <property type="entry name" value="Radical_SAM"/>
    <property type="match status" value="1"/>
</dbReference>
<comment type="similarity">
    <text evidence="4">Belongs to the radical SAM superfamily. KamA family.</text>
</comment>
<evidence type="ECO:0000256" key="8">
    <source>
        <dbReference type="ARBA" id="ARBA00022691"/>
    </source>
</evidence>
<dbReference type="GO" id="GO:0050066">
    <property type="term" value="F:L-lysine 2,3-aminomutase activity"/>
    <property type="evidence" value="ECO:0007669"/>
    <property type="project" value="UniProtKB-EC"/>
</dbReference>
<dbReference type="SFLD" id="SFLDG01070">
    <property type="entry name" value="PLP-dependent"/>
    <property type="match status" value="1"/>
</dbReference>
<keyword evidence="12 14" id="KW-0411">Iron-sulfur</keyword>
<protein>
    <recommendedName>
        <fullName evidence="6">L-lysine 2,3-aminomutase</fullName>
        <ecNumber evidence="5">5.4.3.2</ecNumber>
    </recommendedName>
</protein>
<dbReference type="GO" id="GO:0046872">
    <property type="term" value="F:metal ion binding"/>
    <property type="evidence" value="ECO:0007669"/>
    <property type="project" value="UniProtKB-KW"/>
</dbReference>
<evidence type="ECO:0000256" key="9">
    <source>
        <dbReference type="ARBA" id="ARBA00022723"/>
    </source>
</evidence>
<dbReference type="PIRSF" id="PIRSF004911">
    <property type="entry name" value="DUF160"/>
    <property type="match status" value="1"/>
</dbReference>
<dbReference type="Gene3D" id="6.20.120.40">
    <property type="match status" value="1"/>
</dbReference>
<keyword evidence="11" id="KW-0408">Iron</keyword>
<dbReference type="Proteomes" id="UP000515847">
    <property type="component" value="Chromosome"/>
</dbReference>
<dbReference type="NCBIfam" id="TIGR03820">
    <property type="entry name" value="lys_2_3_AblA"/>
    <property type="match status" value="1"/>
</dbReference>
<keyword evidence="10 15" id="KW-0663">Pyridoxal phosphate</keyword>
<dbReference type="InterPro" id="IPR007197">
    <property type="entry name" value="rSAM"/>
</dbReference>
<dbReference type="Pfam" id="PF12544">
    <property type="entry name" value="LAM_C"/>
    <property type="match status" value="1"/>
</dbReference>
<dbReference type="PROSITE" id="PS51918">
    <property type="entry name" value="RADICAL_SAM"/>
    <property type="match status" value="1"/>
</dbReference>
<keyword evidence="8" id="KW-0949">S-adenosyl-L-methionine</keyword>
<dbReference type="KEGG" id="tfr:BR63_16265"/>
<feature type="modified residue" description="N6-(pyridoxal phosphate)lysine" evidence="15">
    <location>
        <position position="336"/>
    </location>
</feature>
<evidence type="ECO:0000256" key="14">
    <source>
        <dbReference type="PIRSR" id="PIRSR004911-1"/>
    </source>
</evidence>
<evidence type="ECO:0000256" key="3">
    <source>
        <dbReference type="ARBA" id="ARBA00001966"/>
    </source>
</evidence>
<evidence type="ECO:0000256" key="2">
    <source>
        <dbReference type="ARBA" id="ARBA00001933"/>
    </source>
</evidence>
<dbReference type="Gene3D" id="6.10.140.1170">
    <property type="match status" value="1"/>
</dbReference>
<dbReference type="InterPro" id="IPR058240">
    <property type="entry name" value="rSAM_sf"/>
</dbReference>
<dbReference type="EC" id="5.4.3.2" evidence="5"/>
<dbReference type="OrthoDB" id="9768064at2"/>
<dbReference type="InterPro" id="IPR013785">
    <property type="entry name" value="Aldolase_TIM"/>
</dbReference>
<feature type="binding site" evidence="14">
    <location>
        <position position="131"/>
    </location>
    <ligand>
        <name>[4Fe-4S] cluster</name>
        <dbReference type="ChEBI" id="CHEBI:49883"/>
        <note>4Fe-4S-S-AdoMet</note>
    </ligand>
</feature>
<dbReference type="AlphaFoldDB" id="A0A7G6E6I2"/>
<sequence length="418" mass="47535">MSEIASYWAYVSPQEWNDWHWQVAHRVQTLEELKKIIHLTPEEEKGVESCLHTLRMAITPYYASLMDKNDPSDPIRQQAVPRTMELQMGEHEMEDPLHEDVDSPVPGLTHRYPDRVLFLVTDQCSMYCRHCTRRRFAGNADASLPKEQIDQALVYIKKTPTIRDVLISGGDSLLLSDEKIEYIVGSLRKIPHIELIRFGSRTPVVLPQRITPELCNMLKKYPPVYLNTHFNHPKEITPEAEEVCARLADAGIPLGNQTVLLRGINDCPYIIKELMHALLRIRVRPYYLYQCDISPGLEHFRTPVSKGIEIMELLRGHTTGLAVPTYVVDAPGGGGKIPVAPTYLISQSTHKVILRNYEGMICAYPEPAVTNSNCDESCEACRRLTHLPKTGIEKLLSGEKMSLVPKGNIREKRRYTCT</sequence>
<dbReference type="GO" id="GO:0051539">
    <property type="term" value="F:4 iron, 4 sulfur cluster binding"/>
    <property type="evidence" value="ECO:0007669"/>
    <property type="project" value="UniProtKB-KW"/>
</dbReference>
<evidence type="ECO:0000256" key="1">
    <source>
        <dbReference type="ARBA" id="ARBA00000911"/>
    </source>
</evidence>
<keyword evidence="13 17" id="KW-0413">Isomerase</keyword>
<evidence type="ECO:0000259" key="16">
    <source>
        <dbReference type="PROSITE" id="PS51918"/>
    </source>
</evidence>
<evidence type="ECO:0000256" key="11">
    <source>
        <dbReference type="ARBA" id="ARBA00023004"/>
    </source>
</evidence>
<reference evidence="17 18" key="1">
    <citation type="journal article" date="2019" name="Front. Microbiol.">
        <title>Thermoanaerosceptrum fracticalcis gen. nov. sp. nov., a Novel Fumarate-Fermenting Microorganism From a Deep Fractured Carbonate Aquifer of the US Great Basin.</title>
        <authorList>
            <person name="Hamilton-Brehm S.D."/>
            <person name="Stewart L.E."/>
            <person name="Zavarin M."/>
            <person name="Caldwell M."/>
            <person name="Lawson P.A."/>
            <person name="Onstott T.C."/>
            <person name="Grzymski J."/>
            <person name="Neveux I."/>
            <person name="Lollar B.S."/>
            <person name="Russell C.E."/>
            <person name="Moser D.P."/>
        </authorList>
    </citation>
    <scope>NUCLEOTIDE SEQUENCE [LARGE SCALE GENOMIC DNA]</scope>
    <source>
        <strain evidence="17 18">DRI-13</strain>
    </source>
</reference>
<evidence type="ECO:0000313" key="18">
    <source>
        <dbReference type="Proteomes" id="UP000515847"/>
    </source>
</evidence>